<reference evidence="3 4" key="1">
    <citation type="submission" date="2020-07" db="EMBL/GenBank/DDBJ databases">
        <title>Sequencing the genomes of 1000 actinobacteria strains.</title>
        <authorList>
            <person name="Klenk H.-P."/>
        </authorList>
    </citation>
    <scope>NUCLEOTIDE SEQUENCE [LARGE SCALE GENOMIC DNA]</scope>
    <source>
        <strain evidence="3 4">DSM 45278</strain>
    </source>
</reference>
<dbReference type="InterPro" id="IPR011008">
    <property type="entry name" value="Dimeric_a/b-barrel"/>
</dbReference>
<comment type="caution">
    <text evidence="3">The sequence shown here is derived from an EMBL/GenBank/DDBJ whole genome shotgun (WGS) entry which is preliminary data.</text>
</comment>
<evidence type="ECO:0000313" key="4">
    <source>
        <dbReference type="Proteomes" id="UP000584931"/>
    </source>
</evidence>
<accession>A0A7Y9X9C7</accession>
<dbReference type="AlphaFoldDB" id="A0A7Y9X9C7"/>
<name>A0A7Y9X9C7_9ACTN</name>
<gene>
    <name evidence="3" type="ORF">HNR06_001032</name>
</gene>
<dbReference type="InterPro" id="IPR005545">
    <property type="entry name" value="YCII"/>
</dbReference>
<protein>
    <recommendedName>
        <fullName evidence="2">YCII-related domain-containing protein</fullName>
    </recommendedName>
</protein>
<organism evidence="3 4">
    <name type="scientific">Nocardiopsis sinuspersici</name>
    <dbReference type="NCBI Taxonomy" id="501010"/>
    <lineage>
        <taxon>Bacteria</taxon>
        <taxon>Bacillati</taxon>
        <taxon>Actinomycetota</taxon>
        <taxon>Actinomycetes</taxon>
        <taxon>Streptosporangiales</taxon>
        <taxon>Nocardiopsidaceae</taxon>
        <taxon>Nocardiopsis</taxon>
    </lineage>
</organism>
<evidence type="ECO:0000313" key="3">
    <source>
        <dbReference type="EMBL" id="NYH51443.1"/>
    </source>
</evidence>
<dbReference type="RefSeq" id="WP_179809345.1">
    <property type="nucleotide sequence ID" value="NZ_JACCHL010000001.1"/>
</dbReference>
<dbReference type="Gene3D" id="3.30.70.1060">
    <property type="entry name" value="Dimeric alpha+beta barrel"/>
    <property type="match status" value="1"/>
</dbReference>
<dbReference type="Proteomes" id="UP000584931">
    <property type="component" value="Unassembled WGS sequence"/>
</dbReference>
<dbReference type="Pfam" id="PF03795">
    <property type="entry name" value="YCII"/>
    <property type="match status" value="1"/>
</dbReference>
<evidence type="ECO:0000259" key="2">
    <source>
        <dbReference type="Pfam" id="PF03795"/>
    </source>
</evidence>
<evidence type="ECO:0000256" key="1">
    <source>
        <dbReference type="ARBA" id="ARBA00007689"/>
    </source>
</evidence>
<proteinExistence type="inferred from homology"/>
<comment type="similarity">
    <text evidence="1">Belongs to the YciI family.</text>
</comment>
<sequence>MTKYLISFPGEAMVFPEEDLDAVVEASHAVIDEAKAAGVYVFGGGIDEDVDPVLVSGDGTVTEGTHPGHGVPNGGYTVLELPSREAALEWAAKIAAACRCSQEVRQFQYDPAS</sequence>
<dbReference type="EMBL" id="JACCHL010000001">
    <property type="protein sequence ID" value="NYH51443.1"/>
    <property type="molecule type" value="Genomic_DNA"/>
</dbReference>
<dbReference type="SUPFAM" id="SSF54909">
    <property type="entry name" value="Dimeric alpha+beta barrel"/>
    <property type="match status" value="1"/>
</dbReference>
<feature type="domain" description="YCII-related" evidence="2">
    <location>
        <begin position="18"/>
        <end position="96"/>
    </location>
</feature>